<feature type="compositionally biased region" description="Low complexity" evidence="1">
    <location>
        <begin position="136"/>
        <end position="151"/>
    </location>
</feature>
<feature type="region of interest" description="Disordered" evidence="1">
    <location>
        <begin position="447"/>
        <end position="594"/>
    </location>
</feature>
<feature type="compositionally biased region" description="Polar residues" evidence="1">
    <location>
        <begin position="581"/>
        <end position="592"/>
    </location>
</feature>
<sequence length="1696" mass="178995">MEQVQLEDNVLLTAKGAARDDDFRLLAASYQPLVARFREREGPAALAADRQVDPQQPGVQPGDEFPKGLKKWDDSSRGRPDAGGAQKQGAGWIAEIDGPSGRKESRWFNIRTWGSWRLAFLLARLQRRLWEDRETAAQAGGAGPAHEAPAADVSEMFGGPPPSGTVRKADTALVGATSEEVLPARKRCRAKTSAAAAHAAEATSETATAATTTTTAKTTARTTTTATATTTTAATTAATTTARSTTAATMTAAALPASIASTAMTSTARSPAASSATPTSAAAAVTATPDKAATASPAAATPAAPKAKIKQKTAKQAAVMAVMAVKQGAASAARAPPPGSAAPAVAVKPAGGSPEASATPSFSSSSKAAAAKLAAAFSIRATKVTTTTDPRIKSKQHVEQQPQQEKAGAASSKGSASSSNGASAVPASAAVGATASSSSNKINNDYNYINNNSNHDNKKCHFRGPLNNSNNNSNKKDDSSTGRPKDQVLQEVSGGKRPAEVRGGEAAAAMLSEPRSFGPDMGAVKARKLSHASSPVTSAHTTEPVKASATAPQKSQPKPPASAQMKEATRNLQQPKPPHPQSGSNVQNTTAEVEQPRIPGLDACLHQSGGILTEHMENFIKLMGQPMSLVAQTRFVTALRCSDGHAKRLHRFVKKGGVNHLVIWMEAALLQEEAAADLLLRSAMKALELLPLKEMKKSTARSLLEVASQYRKRAGAKVKEAANLASEGRQPKPGSDLPVGPPWKESQRKPLSVFPVVPPRKESGMKGGDPGYKGKGKSQGKGKGEDYGKGKANGKGKGEGKGKYVGEMQPQTPPLVAPPPPGPPTRPGALRRPAHPPAPVPSPPARPPPLVVRPTQAPRLVAQAASSASQDDTEHTAETVPDDWLPPRTKFIPRPPPPRTDEWVLQEGSWHDESPLWETGSQSKAAAWAPPSVQQAQVTAARSPLAMMFGQPQTPPADWSQPQSPPDIGNMFHVAPATPPIPFQPFGDNRDEQQQHQQSQQQQPQQQQQQSQQQQQQQKCITPAFAKALLEETAVPRTPPQLAAPAPQLVKAEMHPAPWHAAPQTPPLHDAAALHFMPQTPPLWQMLPPHMSMPRTPPLSQMFAPRTPPQQDQPHHWHPQAEVVNSCTGKAELAGHQLHLKSELGGGSASAWASDEQAGFSQLEALEQSEQNWPEQQAVWTDEQQWLEDQPQPWLGEQQWPDQQATWQDQGQQLDGHAESVNRAAEPNQWPDEPGDDDPASADQRLLEWTRLHDEVSALESLIVAAAAAKEAEESLDSEAIGDPSAPRHASAPLQSRAAFNAKVQELERQLSAAEGAGGSLGSTHSVGAMCSGAGSSASMVRGVAPLGQGRGEKGAAGPSKGASLSTSQTKPEGHVEPFSPPRRPTTTIPGALGSPRPDEDTDLANALESLAAWTDGKAAGSSPSHLQVFESGACGGVTEWTASSASAACTSLEELVSEGQKGEGSEGGLAEALVSALLGAYPELSKDSGASSSSVPNNPSEPSAGLSASSQTSAESMMAALMSQYTKATIDGSAAAGVAASMLGPEDSSAGVTSVESSQWQQAFQLTPEQMQLWQDQAETSVSDYSQLQQWQDWQLQQLQAYSEQQWLVYQESPSHPFQQLSQETRSQLQALQLQQLTDLWWQQQSSDTEEVQHHPRVVPPRRASMPEAKHTPRVIPPRRSVTPAVASGGSQDST</sequence>
<feature type="compositionally biased region" description="Low complexity" evidence="1">
    <location>
        <begin position="53"/>
        <end position="63"/>
    </location>
</feature>
<feature type="region of interest" description="Disordered" evidence="1">
    <location>
        <begin position="45"/>
        <end position="98"/>
    </location>
</feature>
<feature type="compositionally biased region" description="Low complexity" evidence="1">
    <location>
        <begin position="1202"/>
        <end position="1215"/>
    </location>
</feature>
<feature type="compositionally biased region" description="Low complexity" evidence="1">
    <location>
        <begin position="1489"/>
        <end position="1505"/>
    </location>
</feature>
<feature type="region of interest" description="Disordered" evidence="1">
    <location>
        <begin position="332"/>
        <end position="363"/>
    </location>
</feature>
<gene>
    <name evidence="2" type="ORF">PGLA1383_LOCUS29492</name>
</gene>
<feature type="region of interest" description="Disordered" evidence="1">
    <location>
        <begin position="1486"/>
        <end position="1512"/>
    </location>
</feature>
<proteinExistence type="predicted"/>
<reference evidence="2" key="1">
    <citation type="submission" date="2021-02" db="EMBL/GenBank/DDBJ databases">
        <authorList>
            <person name="Dougan E. K."/>
            <person name="Rhodes N."/>
            <person name="Thang M."/>
            <person name="Chan C."/>
        </authorList>
    </citation>
    <scope>NUCLEOTIDE SEQUENCE</scope>
</reference>
<accession>A0A813FDK2</accession>
<feature type="region of interest" description="Disordered" evidence="1">
    <location>
        <begin position="1344"/>
        <end position="1406"/>
    </location>
</feature>
<feature type="compositionally biased region" description="Low complexity" evidence="1">
    <location>
        <begin position="341"/>
        <end position="363"/>
    </location>
</feature>
<feature type="region of interest" description="Disordered" evidence="1">
    <location>
        <begin position="1271"/>
        <end position="1297"/>
    </location>
</feature>
<feature type="region of interest" description="Disordered" evidence="1">
    <location>
        <begin position="198"/>
        <end position="227"/>
    </location>
</feature>
<keyword evidence="3" id="KW-1185">Reference proteome</keyword>
<feature type="compositionally biased region" description="Polar residues" evidence="1">
    <location>
        <begin position="531"/>
        <end position="541"/>
    </location>
</feature>
<feature type="region of interest" description="Disordered" evidence="1">
    <location>
        <begin position="721"/>
        <end position="1014"/>
    </location>
</feature>
<dbReference type="EMBL" id="CAJNNV010025040">
    <property type="protein sequence ID" value="CAE8611691.1"/>
    <property type="molecule type" value="Genomic_DNA"/>
</dbReference>
<dbReference type="Proteomes" id="UP000654075">
    <property type="component" value="Unassembled WGS sequence"/>
</dbReference>
<feature type="compositionally biased region" description="Basic and acidic residues" evidence="1">
    <location>
        <begin position="64"/>
        <end position="80"/>
    </location>
</feature>
<protein>
    <submittedName>
        <fullName evidence="2">Uncharacterized protein</fullName>
    </submittedName>
</protein>
<feature type="compositionally biased region" description="Basic and acidic residues" evidence="1">
    <location>
        <begin position="474"/>
        <end position="488"/>
    </location>
</feature>
<feature type="region of interest" description="Disordered" evidence="1">
    <location>
        <begin position="385"/>
        <end position="423"/>
    </location>
</feature>
<comment type="caution">
    <text evidence="2">The sequence shown here is derived from an EMBL/GenBank/DDBJ whole genome shotgun (WGS) entry which is preliminary data.</text>
</comment>
<name>A0A813FDK2_POLGL</name>
<organism evidence="2 3">
    <name type="scientific">Polarella glacialis</name>
    <name type="common">Dinoflagellate</name>
    <dbReference type="NCBI Taxonomy" id="89957"/>
    <lineage>
        <taxon>Eukaryota</taxon>
        <taxon>Sar</taxon>
        <taxon>Alveolata</taxon>
        <taxon>Dinophyceae</taxon>
        <taxon>Suessiales</taxon>
        <taxon>Suessiaceae</taxon>
        <taxon>Polarella</taxon>
    </lineage>
</organism>
<evidence type="ECO:0000313" key="2">
    <source>
        <dbReference type="EMBL" id="CAE8611691.1"/>
    </source>
</evidence>
<feature type="region of interest" description="Disordered" evidence="1">
    <location>
        <begin position="136"/>
        <end position="167"/>
    </location>
</feature>
<evidence type="ECO:0000256" key="1">
    <source>
        <dbReference type="SAM" id="MobiDB-lite"/>
    </source>
</evidence>
<evidence type="ECO:0000313" key="3">
    <source>
        <dbReference type="Proteomes" id="UP000654075"/>
    </source>
</evidence>
<feature type="region of interest" description="Disordered" evidence="1">
    <location>
        <begin position="1646"/>
        <end position="1696"/>
    </location>
</feature>
<feature type="compositionally biased region" description="Pro residues" evidence="1">
    <location>
        <begin position="835"/>
        <end position="851"/>
    </location>
</feature>
<feature type="compositionally biased region" description="Pro residues" evidence="1">
    <location>
        <begin position="811"/>
        <end position="826"/>
    </location>
</feature>
<feature type="compositionally biased region" description="Low complexity" evidence="1">
    <location>
        <begin position="407"/>
        <end position="423"/>
    </location>
</feature>
<feature type="region of interest" description="Disordered" evidence="1">
    <location>
        <begin position="1202"/>
        <end position="1241"/>
    </location>
</feature>
<feature type="compositionally biased region" description="Low complexity" evidence="1">
    <location>
        <begin position="995"/>
        <end position="1014"/>
    </location>
</feature>